<feature type="compositionally biased region" description="Low complexity" evidence="1">
    <location>
        <begin position="120"/>
        <end position="135"/>
    </location>
</feature>
<dbReference type="Proteomes" id="UP000886476">
    <property type="component" value="Unassembled WGS sequence"/>
</dbReference>
<proteinExistence type="predicted"/>
<gene>
    <name evidence="3" type="ORF">HL667_13970</name>
</gene>
<feature type="region of interest" description="Disordered" evidence="1">
    <location>
        <begin position="87"/>
        <end position="148"/>
    </location>
</feature>
<protein>
    <recommendedName>
        <fullName evidence="5">Cysteine rich repeat protein</fullName>
    </recommendedName>
</protein>
<dbReference type="PANTHER" id="PTHR11884">
    <property type="entry name" value="SELECTIN LIGAND RELATED"/>
    <property type="match status" value="1"/>
</dbReference>
<feature type="signal peptide" evidence="2">
    <location>
        <begin position="1"/>
        <end position="26"/>
    </location>
</feature>
<comment type="caution">
    <text evidence="3">The sequence shown here is derived from an EMBL/GenBank/DDBJ whole genome shotgun (WGS) entry which is preliminary data.</text>
</comment>
<keyword evidence="4" id="KW-1185">Reference proteome</keyword>
<evidence type="ECO:0000313" key="4">
    <source>
        <dbReference type="Proteomes" id="UP000886476"/>
    </source>
</evidence>
<organism evidence="3 4">
    <name type="scientific">Bradyrhizobium aeschynomenes</name>
    <dbReference type="NCBI Taxonomy" id="2734909"/>
    <lineage>
        <taxon>Bacteria</taxon>
        <taxon>Pseudomonadati</taxon>
        <taxon>Pseudomonadota</taxon>
        <taxon>Alphaproteobacteria</taxon>
        <taxon>Hyphomicrobiales</taxon>
        <taxon>Nitrobacteraceae</taxon>
        <taxon>Bradyrhizobium</taxon>
    </lineage>
</organism>
<dbReference type="EMBL" id="JABFDN010000003">
    <property type="protein sequence ID" value="NPU66105.1"/>
    <property type="molecule type" value="Genomic_DNA"/>
</dbReference>
<evidence type="ECO:0008006" key="5">
    <source>
        <dbReference type="Google" id="ProtNLM"/>
    </source>
</evidence>
<feature type="chain" id="PRO_5046089936" description="Cysteine rich repeat protein" evidence="2">
    <location>
        <begin position="27"/>
        <end position="291"/>
    </location>
</feature>
<dbReference type="RefSeq" id="WP_172111154.1">
    <property type="nucleotide sequence ID" value="NZ_JABFDN010000003.1"/>
</dbReference>
<dbReference type="PANTHER" id="PTHR11884:SF1">
    <property type="entry name" value="GOLGI APPARATUS PROTEIN 1"/>
    <property type="match status" value="1"/>
</dbReference>
<keyword evidence="2" id="KW-0732">Signal</keyword>
<reference evidence="3" key="1">
    <citation type="submission" date="2020-05" db="EMBL/GenBank/DDBJ databases">
        <title>Nod-independent and nitrogen-fixing Bradyrhizobium aeschynomene sp. nov. isolated from nodules of Aeschynomene indica.</title>
        <authorList>
            <person name="Zhang Z."/>
        </authorList>
    </citation>
    <scope>NUCLEOTIDE SEQUENCE</scope>
    <source>
        <strain evidence="3">83012</strain>
    </source>
</reference>
<evidence type="ECO:0000256" key="2">
    <source>
        <dbReference type="SAM" id="SignalP"/>
    </source>
</evidence>
<dbReference type="InterPro" id="IPR039728">
    <property type="entry name" value="GLG1"/>
</dbReference>
<name>A0ABX2CEK0_9BRAD</name>
<evidence type="ECO:0000256" key="1">
    <source>
        <dbReference type="SAM" id="MobiDB-lite"/>
    </source>
</evidence>
<evidence type="ECO:0000313" key="3">
    <source>
        <dbReference type="EMBL" id="NPU66105.1"/>
    </source>
</evidence>
<sequence length="291" mass="28800">MINRFRWMLALGMAAATGFVATQALAQTDAQRNAIKSACRSDYMSKCSSVPPGGAAAFQCLQKNMASLSSSCQTAVKALEPAAEAKPAADVKPAAEAKPAPPPAASKPAAVEASQPAEPPKTAAQPAPAQPATAKSEPAKPVATAKPSEAQVAAIRSACSGDYRKVCSSVPPGGSAALQCLEQNKAKVSASCAQAIAGAGGTTAAKGVAVAAAPTAPAAAAPAPAAPAMVLRPLRPLEELRIVRAACGSDARAYCSGIEPGGGRIAQCLAANAGSLSPSCKGMLAQFAANR</sequence>
<accession>A0ABX2CEK0</accession>